<evidence type="ECO:0000313" key="3">
    <source>
        <dbReference type="Proteomes" id="UP000192257"/>
    </source>
</evidence>
<comment type="caution">
    <text evidence="2">The sequence shown here is derived from an EMBL/GenBank/DDBJ whole genome shotgun (WGS) entry which is preliminary data.</text>
</comment>
<dbReference type="EMBL" id="NBCO01000035">
    <property type="protein sequence ID" value="ORC85478.1"/>
    <property type="molecule type" value="Genomic_DNA"/>
</dbReference>
<name>A0A1X0NLS1_9TRYP</name>
<dbReference type="Proteomes" id="UP000192257">
    <property type="component" value="Unassembled WGS sequence"/>
</dbReference>
<keyword evidence="1" id="KW-0175">Coiled coil</keyword>
<feature type="coiled-coil region" evidence="1">
    <location>
        <begin position="129"/>
        <end position="170"/>
    </location>
</feature>
<keyword evidence="3" id="KW-1185">Reference proteome</keyword>
<proteinExistence type="predicted"/>
<dbReference type="VEuPathDB" id="TriTrypDB:TM35_000352220"/>
<gene>
    <name evidence="2" type="ORF">TM35_000352220</name>
</gene>
<organism evidence="2 3">
    <name type="scientific">Trypanosoma theileri</name>
    <dbReference type="NCBI Taxonomy" id="67003"/>
    <lineage>
        <taxon>Eukaryota</taxon>
        <taxon>Discoba</taxon>
        <taxon>Euglenozoa</taxon>
        <taxon>Kinetoplastea</taxon>
        <taxon>Metakinetoplastina</taxon>
        <taxon>Trypanosomatida</taxon>
        <taxon>Trypanosomatidae</taxon>
        <taxon>Trypanosoma</taxon>
    </lineage>
</organism>
<evidence type="ECO:0000256" key="1">
    <source>
        <dbReference type="SAM" id="Coils"/>
    </source>
</evidence>
<dbReference type="RefSeq" id="XP_028879544.1">
    <property type="nucleotide sequence ID" value="XM_029029275.1"/>
</dbReference>
<evidence type="ECO:0000313" key="2">
    <source>
        <dbReference type="EMBL" id="ORC85478.1"/>
    </source>
</evidence>
<dbReference type="AlphaFoldDB" id="A0A1X0NLS1"/>
<accession>A0A1X0NLS1</accession>
<dbReference type="GeneID" id="39989055"/>
<reference evidence="2 3" key="1">
    <citation type="submission" date="2017-03" db="EMBL/GenBank/DDBJ databases">
        <title>An alternative strategy for trypanosome survival in the mammalian bloodstream revealed through genome and transcriptome analysis of the ubiquitous bovine parasite Trypanosoma (Megatrypanum) theileri.</title>
        <authorList>
            <person name="Kelly S."/>
            <person name="Ivens A."/>
            <person name="Mott A."/>
            <person name="O'Neill E."/>
            <person name="Emms D."/>
            <person name="Macleod O."/>
            <person name="Voorheis P."/>
            <person name="Matthews J."/>
            <person name="Matthews K."/>
            <person name="Carrington M."/>
        </authorList>
    </citation>
    <scope>NUCLEOTIDE SEQUENCE [LARGE SCALE GENOMIC DNA]</scope>
    <source>
        <strain evidence="2">Edinburgh</strain>
    </source>
</reference>
<sequence length="176" mass="20145">MECSCKGKRKPPVPRGPVTYNGSKSLCRAFMVLADDSQRNHEVYNPLGSACVLGREKRTCVKSQCQCLCARRLQMLSETMYDKLEALQVAHEIETRQLRCEVTRLKRNVELLTSFPHSMGPRGQELGLVDQLLLQTQTYQEQLKQLKKEKDQAEAKVRHYERMMDAQSALLLGENC</sequence>
<protein>
    <submittedName>
        <fullName evidence="2">Uncharacterized protein</fullName>
    </submittedName>
</protein>